<name>A0A0C3DQ13_9AGAM</name>
<organism evidence="1 2">
    <name type="scientific">Scleroderma citrinum Foug A</name>
    <dbReference type="NCBI Taxonomy" id="1036808"/>
    <lineage>
        <taxon>Eukaryota</taxon>
        <taxon>Fungi</taxon>
        <taxon>Dikarya</taxon>
        <taxon>Basidiomycota</taxon>
        <taxon>Agaricomycotina</taxon>
        <taxon>Agaricomycetes</taxon>
        <taxon>Agaricomycetidae</taxon>
        <taxon>Boletales</taxon>
        <taxon>Sclerodermatineae</taxon>
        <taxon>Sclerodermataceae</taxon>
        <taxon>Scleroderma</taxon>
    </lineage>
</organism>
<dbReference type="EMBL" id="KN822091">
    <property type="protein sequence ID" value="KIM58086.1"/>
    <property type="molecule type" value="Genomic_DNA"/>
</dbReference>
<evidence type="ECO:0000313" key="1">
    <source>
        <dbReference type="EMBL" id="KIM58086.1"/>
    </source>
</evidence>
<protein>
    <submittedName>
        <fullName evidence="1">Uncharacterized protein</fullName>
    </submittedName>
</protein>
<dbReference type="Proteomes" id="UP000053989">
    <property type="component" value="Unassembled WGS sequence"/>
</dbReference>
<evidence type="ECO:0000313" key="2">
    <source>
        <dbReference type="Proteomes" id="UP000053989"/>
    </source>
</evidence>
<proteinExistence type="predicted"/>
<reference evidence="2" key="2">
    <citation type="submission" date="2015-01" db="EMBL/GenBank/DDBJ databases">
        <title>Evolutionary Origins and Diversification of the Mycorrhizal Mutualists.</title>
        <authorList>
            <consortium name="DOE Joint Genome Institute"/>
            <consortium name="Mycorrhizal Genomics Consortium"/>
            <person name="Kohler A."/>
            <person name="Kuo A."/>
            <person name="Nagy L.G."/>
            <person name="Floudas D."/>
            <person name="Copeland A."/>
            <person name="Barry K.W."/>
            <person name="Cichocki N."/>
            <person name="Veneault-Fourrey C."/>
            <person name="LaButti K."/>
            <person name="Lindquist E.A."/>
            <person name="Lipzen A."/>
            <person name="Lundell T."/>
            <person name="Morin E."/>
            <person name="Murat C."/>
            <person name="Riley R."/>
            <person name="Ohm R."/>
            <person name="Sun H."/>
            <person name="Tunlid A."/>
            <person name="Henrissat B."/>
            <person name="Grigoriev I.V."/>
            <person name="Hibbett D.S."/>
            <person name="Martin F."/>
        </authorList>
    </citation>
    <scope>NUCLEOTIDE SEQUENCE [LARGE SCALE GENOMIC DNA]</scope>
    <source>
        <strain evidence="2">Foug A</strain>
    </source>
</reference>
<accession>A0A0C3DQ13</accession>
<gene>
    <name evidence="1" type="ORF">SCLCIDRAFT_28359</name>
</gene>
<dbReference type="InParanoid" id="A0A0C3DQ13"/>
<sequence length="126" mass="13886">MGTRDHSQNGIDSLFEGSHSKHQYCKKKRPCTVIDEDQFSSHDIPVEYEPSGIAGTSHPPVASKGADLCGDKDGTYNEEMGEEEIPTGQEIIAERPVEDNLVKDQIKPVVNKGKAVDHVWILLLAM</sequence>
<keyword evidence="2" id="KW-1185">Reference proteome</keyword>
<reference evidence="1 2" key="1">
    <citation type="submission" date="2014-04" db="EMBL/GenBank/DDBJ databases">
        <authorList>
            <consortium name="DOE Joint Genome Institute"/>
            <person name="Kuo A."/>
            <person name="Kohler A."/>
            <person name="Nagy L.G."/>
            <person name="Floudas D."/>
            <person name="Copeland A."/>
            <person name="Barry K.W."/>
            <person name="Cichocki N."/>
            <person name="Veneault-Fourrey C."/>
            <person name="LaButti K."/>
            <person name="Lindquist E.A."/>
            <person name="Lipzen A."/>
            <person name="Lundell T."/>
            <person name="Morin E."/>
            <person name="Murat C."/>
            <person name="Sun H."/>
            <person name="Tunlid A."/>
            <person name="Henrissat B."/>
            <person name="Grigoriev I.V."/>
            <person name="Hibbett D.S."/>
            <person name="Martin F."/>
            <person name="Nordberg H.P."/>
            <person name="Cantor M.N."/>
            <person name="Hua S.X."/>
        </authorList>
    </citation>
    <scope>NUCLEOTIDE SEQUENCE [LARGE SCALE GENOMIC DNA]</scope>
    <source>
        <strain evidence="1 2">Foug A</strain>
    </source>
</reference>
<dbReference type="HOGENOM" id="CLU_1982898_0_0_1"/>
<dbReference type="AlphaFoldDB" id="A0A0C3DQ13"/>